<dbReference type="GO" id="GO:0004298">
    <property type="term" value="F:threonine-type endopeptidase activity"/>
    <property type="evidence" value="ECO:0007669"/>
    <property type="project" value="InterPro"/>
</dbReference>
<dbReference type="EMBL" id="CAFBIY010000018">
    <property type="protein sequence ID" value="CAB4847612.1"/>
    <property type="molecule type" value="Genomic_DNA"/>
</dbReference>
<dbReference type="EMBL" id="CAEZYF010000005">
    <property type="protein sequence ID" value="CAB4718257.1"/>
    <property type="molecule type" value="Genomic_DNA"/>
</dbReference>
<gene>
    <name evidence="4" type="ORF">UFOPK2656_01127</name>
    <name evidence="5" type="ORF">UFOPK3099_02448</name>
    <name evidence="6" type="ORF">UFOPK3267_00512</name>
    <name evidence="7" type="ORF">UFOPK3651_01497</name>
    <name evidence="8" type="ORF">UFOPK3931_03380</name>
    <name evidence="3" type="ORF">UFOPK4189_01516</name>
</gene>
<proteinExistence type="predicted"/>
<accession>A0A6J6A6S1</accession>
<dbReference type="NCBIfam" id="TIGR03691">
    <property type="entry name" value="20S_bact_alpha"/>
    <property type="match status" value="1"/>
</dbReference>
<dbReference type="SUPFAM" id="SSF56235">
    <property type="entry name" value="N-terminal nucleophile aminohydrolases (Ntn hydrolases)"/>
    <property type="match status" value="1"/>
</dbReference>
<organism evidence="3">
    <name type="scientific">freshwater metagenome</name>
    <dbReference type="NCBI Taxonomy" id="449393"/>
    <lineage>
        <taxon>unclassified sequences</taxon>
        <taxon>metagenomes</taxon>
        <taxon>ecological metagenomes</taxon>
    </lineage>
</organism>
<evidence type="ECO:0000313" key="3">
    <source>
        <dbReference type="EMBL" id="CAB4363741.1"/>
    </source>
</evidence>
<dbReference type="PROSITE" id="PS51475">
    <property type="entry name" value="PROTEASOME_ALPHA_2"/>
    <property type="match status" value="1"/>
</dbReference>
<keyword evidence="1" id="KW-0963">Cytoplasm</keyword>
<dbReference type="GO" id="GO:0051603">
    <property type="term" value="P:proteolysis involved in protein catabolic process"/>
    <property type="evidence" value="ECO:0007669"/>
    <property type="project" value="InterPro"/>
</dbReference>
<evidence type="ECO:0000313" key="7">
    <source>
        <dbReference type="EMBL" id="CAB4931361.1"/>
    </source>
</evidence>
<dbReference type="PANTHER" id="PTHR11599">
    <property type="entry name" value="PROTEASOME SUBUNIT ALPHA/BETA"/>
    <property type="match status" value="1"/>
</dbReference>
<dbReference type="EMBL" id="CAFBOL010000174">
    <property type="protein sequence ID" value="CAB5021410.1"/>
    <property type="molecule type" value="Genomic_DNA"/>
</dbReference>
<dbReference type="InterPro" id="IPR022296">
    <property type="entry name" value="Proteasome_asu_bac"/>
</dbReference>
<evidence type="ECO:0000313" key="6">
    <source>
        <dbReference type="EMBL" id="CAB4847612.1"/>
    </source>
</evidence>
<reference evidence="3" key="1">
    <citation type="submission" date="2020-05" db="EMBL/GenBank/DDBJ databases">
        <authorList>
            <person name="Chiriac C."/>
            <person name="Salcher M."/>
            <person name="Ghai R."/>
            <person name="Kavagutti S V."/>
        </authorList>
    </citation>
    <scope>NUCLEOTIDE SEQUENCE</scope>
</reference>
<dbReference type="InterPro" id="IPR050115">
    <property type="entry name" value="Proteasome_alpha"/>
</dbReference>
<protein>
    <submittedName>
        <fullName evidence="3">Unannotated protein</fullName>
    </submittedName>
</protein>
<dbReference type="EMBL" id="CAESGF010000007">
    <property type="protein sequence ID" value="CAB4363741.1"/>
    <property type="molecule type" value="Genomic_DNA"/>
</dbReference>
<dbReference type="GO" id="GO:0019773">
    <property type="term" value="C:proteasome core complex, alpha-subunit complex"/>
    <property type="evidence" value="ECO:0007669"/>
    <property type="project" value="InterPro"/>
</dbReference>
<dbReference type="InterPro" id="IPR029055">
    <property type="entry name" value="Ntn_hydrolases_N"/>
</dbReference>
<dbReference type="Pfam" id="PF00227">
    <property type="entry name" value="Proteasome"/>
    <property type="match status" value="1"/>
</dbReference>
<name>A0A6J6A6S1_9ZZZZ</name>
<evidence type="ECO:0000256" key="2">
    <source>
        <dbReference type="ARBA" id="ARBA00022942"/>
    </source>
</evidence>
<evidence type="ECO:0000256" key="1">
    <source>
        <dbReference type="ARBA" id="ARBA00022490"/>
    </source>
</evidence>
<dbReference type="EMBL" id="CAFBMT010000007">
    <property type="protein sequence ID" value="CAB4931361.1"/>
    <property type="molecule type" value="Genomic_DNA"/>
</dbReference>
<evidence type="ECO:0000313" key="5">
    <source>
        <dbReference type="EMBL" id="CAB4833928.1"/>
    </source>
</evidence>
<evidence type="ECO:0000313" key="4">
    <source>
        <dbReference type="EMBL" id="CAB4718257.1"/>
    </source>
</evidence>
<dbReference type="EMBL" id="CAFAAV010000242">
    <property type="protein sequence ID" value="CAB4833928.1"/>
    <property type="molecule type" value="Genomic_DNA"/>
</dbReference>
<dbReference type="AlphaFoldDB" id="A0A6J6A6S1"/>
<dbReference type="InterPro" id="IPR001353">
    <property type="entry name" value="Proteasome_sua/b"/>
</dbReference>
<keyword evidence="2" id="KW-0647">Proteasome</keyword>
<dbReference type="Gene3D" id="3.60.20.10">
    <property type="entry name" value="Glutamine Phosphoribosylpyrophosphate, subunit 1, domain 1"/>
    <property type="match status" value="1"/>
</dbReference>
<dbReference type="CDD" id="cd01906">
    <property type="entry name" value="proteasome_protease_HslV"/>
    <property type="match status" value="1"/>
</dbReference>
<dbReference type="InterPro" id="IPR023332">
    <property type="entry name" value="Proteasome_alpha-type"/>
</dbReference>
<evidence type="ECO:0000313" key="8">
    <source>
        <dbReference type="EMBL" id="CAB5021410.1"/>
    </source>
</evidence>
<sequence>MNMPFYVAPEQVMKDRADYARKGIARGRAAVAVRYSDGIALVAENASNTLRKISEIYDRIAFAGVGKYNEFDQLRVAGVRAADLKGYQYSRDDVDARSLANNYAQILGQIFTHEMKPLEVEILVAEVGVGSEGDQMFHILYDGTVLDERTYTVLGGDAEAIGVRMKESYRDGQTLAAALQSATTALSGPDRTLAATDLEVAVLSRANGRRCFKRLTDDAVAESLATP</sequence>